<sequence>MDDKLIEFEQLKAKLEKILIYSKDNALKLEMIFYDFTDAVNDLKETDINLYGYVGYAVVEVEPKVEIISEIKSSLFLKKIHYTETVNYLLLVINRLLSANIFPTTS</sequence>
<comment type="caution">
    <text evidence="1">The sequence shown here is derived from an EMBL/GenBank/DDBJ whole genome shotgun (WGS) entry which is preliminary data.</text>
</comment>
<name>A0A495J0Z4_9SPHI</name>
<dbReference type="Proteomes" id="UP000268007">
    <property type="component" value="Unassembled WGS sequence"/>
</dbReference>
<evidence type="ECO:0000313" key="1">
    <source>
        <dbReference type="EMBL" id="RKR82640.1"/>
    </source>
</evidence>
<organism evidence="1 2">
    <name type="scientific">Mucilaginibacter gracilis</name>
    <dbReference type="NCBI Taxonomy" id="423350"/>
    <lineage>
        <taxon>Bacteria</taxon>
        <taxon>Pseudomonadati</taxon>
        <taxon>Bacteroidota</taxon>
        <taxon>Sphingobacteriia</taxon>
        <taxon>Sphingobacteriales</taxon>
        <taxon>Sphingobacteriaceae</taxon>
        <taxon>Mucilaginibacter</taxon>
    </lineage>
</organism>
<dbReference type="AlphaFoldDB" id="A0A495J0Z4"/>
<proteinExistence type="predicted"/>
<keyword evidence="2" id="KW-1185">Reference proteome</keyword>
<reference evidence="1 2" key="1">
    <citation type="submission" date="2018-10" db="EMBL/GenBank/DDBJ databases">
        <title>Genomic Encyclopedia of Archaeal and Bacterial Type Strains, Phase II (KMG-II): from individual species to whole genera.</title>
        <authorList>
            <person name="Goeker M."/>
        </authorList>
    </citation>
    <scope>NUCLEOTIDE SEQUENCE [LARGE SCALE GENOMIC DNA]</scope>
    <source>
        <strain evidence="1 2">DSM 18602</strain>
    </source>
</reference>
<dbReference type="RefSeq" id="WP_121198224.1">
    <property type="nucleotide sequence ID" value="NZ_RBKU01000001.1"/>
</dbReference>
<evidence type="ECO:0000313" key="2">
    <source>
        <dbReference type="Proteomes" id="UP000268007"/>
    </source>
</evidence>
<dbReference type="EMBL" id="RBKU01000001">
    <property type="protein sequence ID" value="RKR82640.1"/>
    <property type="molecule type" value="Genomic_DNA"/>
</dbReference>
<protein>
    <submittedName>
        <fullName evidence="1">Uncharacterized protein</fullName>
    </submittedName>
</protein>
<gene>
    <name evidence="1" type="ORF">BDD43_2825</name>
</gene>
<accession>A0A495J0Z4</accession>